<dbReference type="PANTHER" id="PTHR43525:SF1">
    <property type="entry name" value="PROTEIN MALY"/>
    <property type="match status" value="1"/>
</dbReference>
<comment type="cofactor">
    <cofactor evidence="1">
        <name>pyridoxal 5'-phosphate</name>
        <dbReference type="ChEBI" id="CHEBI:597326"/>
    </cofactor>
</comment>
<protein>
    <recommendedName>
        <fullName evidence="2">cysteine-S-conjugate beta-lyase</fullName>
        <ecNumber evidence="2">4.4.1.13</ecNumber>
    </recommendedName>
</protein>
<comment type="caution">
    <text evidence="7">The sequence shown here is derived from an EMBL/GenBank/DDBJ whole genome shotgun (WGS) entry which is preliminary data.</text>
</comment>
<evidence type="ECO:0000256" key="4">
    <source>
        <dbReference type="ARBA" id="ARBA00023239"/>
    </source>
</evidence>
<dbReference type="Pfam" id="PF00155">
    <property type="entry name" value="Aminotran_1_2"/>
    <property type="match status" value="1"/>
</dbReference>
<comment type="similarity">
    <text evidence="5">Belongs to the class-II pyridoxal-phosphate-dependent aminotransferase family. MalY/PatB cystathionine beta-lyase subfamily.</text>
</comment>
<dbReference type="EC" id="4.4.1.13" evidence="2"/>
<dbReference type="Gene3D" id="3.40.640.10">
    <property type="entry name" value="Type I PLP-dependent aspartate aminotransferase-like (Major domain)"/>
    <property type="match status" value="1"/>
</dbReference>
<evidence type="ECO:0000259" key="6">
    <source>
        <dbReference type="Pfam" id="PF00155"/>
    </source>
</evidence>
<dbReference type="GO" id="GO:0047804">
    <property type="term" value="F:cysteine-S-conjugate beta-lyase activity"/>
    <property type="evidence" value="ECO:0007669"/>
    <property type="project" value="UniProtKB-EC"/>
</dbReference>
<evidence type="ECO:0000256" key="2">
    <source>
        <dbReference type="ARBA" id="ARBA00012224"/>
    </source>
</evidence>
<dbReference type="AlphaFoldDB" id="A0A645DWA5"/>
<name>A0A645DWA5_9ZZZZ</name>
<keyword evidence="3" id="KW-0663">Pyridoxal phosphate</keyword>
<dbReference type="InterPro" id="IPR004839">
    <property type="entry name" value="Aminotransferase_I/II_large"/>
</dbReference>
<evidence type="ECO:0000256" key="1">
    <source>
        <dbReference type="ARBA" id="ARBA00001933"/>
    </source>
</evidence>
<evidence type="ECO:0000313" key="7">
    <source>
        <dbReference type="EMBL" id="MPM93616.1"/>
    </source>
</evidence>
<sequence length="177" mass="19789">MGSIPEMAGRCVTMMSPNKSFNVAGLASASILIENKWLMAQYRKSLSTIATTLDNVFATIGIDVLYGDPECEQWLREVNAYIEGNLDYAVRYIGEHIPEVKAYKPEGTYLMWLDFSKLGLDKDTLPDFLVKEARLGLIYGHEFGPGCDAFARMNAACTRANMEEAMNRLMKAVSARR</sequence>
<accession>A0A645DWA5</accession>
<feature type="domain" description="Aminotransferase class I/classII large" evidence="6">
    <location>
        <begin position="11"/>
        <end position="169"/>
    </location>
</feature>
<reference evidence="7" key="1">
    <citation type="submission" date="2019-08" db="EMBL/GenBank/DDBJ databases">
        <authorList>
            <person name="Kucharzyk K."/>
            <person name="Murdoch R.W."/>
            <person name="Higgins S."/>
            <person name="Loffler F."/>
        </authorList>
    </citation>
    <scope>NUCLEOTIDE SEQUENCE</scope>
</reference>
<gene>
    <name evidence="7" type="primary">patB_41</name>
    <name evidence="7" type="ORF">SDC9_140756</name>
</gene>
<dbReference type="EMBL" id="VSSQ01040388">
    <property type="protein sequence ID" value="MPM93616.1"/>
    <property type="molecule type" value="Genomic_DNA"/>
</dbReference>
<dbReference type="InterPro" id="IPR015421">
    <property type="entry name" value="PyrdxlP-dep_Trfase_major"/>
</dbReference>
<organism evidence="7">
    <name type="scientific">bioreactor metagenome</name>
    <dbReference type="NCBI Taxonomy" id="1076179"/>
    <lineage>
        <taxon>unclassified sequences</taxon>
        <taxon>metagenomes</taxon>
        <taxon>ecological metagenomes</taxon>
    </lineage>
</organism>
<dbReference type="InterPro" id="IPR015424">
    <property type="entry name" value="PyrdxlP-dep_Trfase"/>
</dbReference>
<evidence type="ECO:0000256" key="3">
    <source>
        <dbReference type="ARBA" id="ARBA00022898"/>
    </source>
</evidence>
<keyword evidence="4 7" id="KW-0456">Lyase</keyword>
<proteinExistence type="inferred from homology"/>
<dbReference type="InterPro" id="IPR051798">
    <property type="entry name" value="Class-II_PLP-Dep_Aminotrans"/>
</dbReference>
<evidence type="ECO:0000256" key="5">
    <source>
        <dbReference type="ARBA" id="ARBA00037974"/>
    </source>
</evidence>
<dbReference type="InterPro" id="IPR015422">
    <property type="entry name" value="PyrdxlP-dep_Trfase_small"/>
</dbReference>
<dbReference type="SUPFAM" id="SSF53383">
    <property type="entry name" value="PLP-dependent transferases"/>
    <property type="match status" value="1"/>
</dbReference>
<dbReference type="PANTHER" id="PTHR43525">
    <property type="entry name" value="PROTEIN MALY"/>
    <property type="match status" value="1"/>
</dbReference>
<dbReference type="Gene3D" id="3.90.1150.10">
    <property type="entry name" value="Aspartate Aminotransferase, domain 1"/>
    <property type="match status" value="1"/>
</dbReference>
<dbReference type="GO" id="GO:0030170">
    <property type="term" value="F:pyridoxal phosphate binding"/>
    <property type="evidence" value="ECO:0007669"/>
    <property type="project" value="InterPro"/>
</dbReference>